<reference evidence="2 3" key="1">
    <citation type="submission" date="2022-11" db="EMBL/GenBank/DDBJ databases">
        <title>Draft genome sequence of Saccharopolyspora sp. WRP15-2 isolated from rhizosphere soils of wild rice in Thailand.</title>
        <authorList>
            <person name="Duangmal K."/>
            <person name="Kammanee S."/>
            <person name="Muangham S."/>
        </authorList>
    </citation>
    <scope>NUCLEOTIDE SEQUENCE [LARGE SCALE GENOMIC DNA]</scope>
    <source>
        <strain evidence="2 3">WRP15-2</strain>
    </source>
</reference>
<evidence type="ECO:0000256" key="1">
    <source>
        <dbReference type="SAM" id="SignalP"/>
    </source>
</evidence>
<dbReference type="PROSITE" id="PS51318">
    <property type="entry name" value="TAT"/>
    <property type="match status" value="1"/>
</dbReference>
<organism evidence="2 3">
    <name type="scientific">Saccharopolyspora oryzae</name>
    <dbReference type="NCBI Taxonomy" id="2997343"/>
    <lineage>
        <taxon>Bacteria</taxon>
        <taxon>Bacillati</taxon>
        <taxon>Actinomycetota</taxon>
        <taxon>Actinomycetes</taxon>
        <taxon>Pseudonocardiales</taxon>
        <taxon>Pseudonocardiaceae</taxon>
        <taxon>Saccharopolyspora</taxon>
    </lineage>
</organism>
<sequence length="264" mass="28621">MMFSPLERPLMDRRSFVSAAALAAASMPLLEAAPANASPSNDRALQRIMLDALTRELDDAATAAAVEPAVEDIGFNWHPPVAPIASLDYVVAYSFGNRPPAGGGDPSRVRYEPGPVNEALADAVAKVRAARDIPVFAQWEIAHFLETKYSMDRVTSVEPVVQPDGTIVYLSTDGVAEQVVAFRGGTSGTAGVVGFRDHVKRCVLTTRDRGMTAFAPEGVTMPGTYDELSGQPWTRRRDLYLLHDMYAQFARWRAHAITAAYPNG</sequence>
<gene>
    <name evidence="2" type="ORF">OU415_06020</name>
</gene>
<dbReference type="RefSeq" id="WP_270947576.1">
    <property type="nucleotide sequence ID" value="NZ_JAQGLA010000006.1"/>
</dbReference>
<evidence type="ECO:0000313" key="2">
    <source>
        <dbReference type="EMBL" id="MDA3624981.1"/>
    </source>
</evidence>
<comment type="caution">
    <text evidence="2">The sequence shown here is derived from an EMBL/GenBank/DDBJ whole genome shotgun (WGS) entry which is preliminary data.</text>
</comment>
<dbReference type="Proteomes" id="UP001210380">
    <property type="component" value="Unassembled WGS sequence"/>
</dbReference>
<evidence type="ECO:0000313" key="3">
    <source>
        <dbReference type="Proteomes" id="UP001210380"/>
    </source>
</evidence>
<proteinExistence type="predicted"/>
<keyword evidence="3" id="KW-1185">Reference proteome</keyword>
<name>A0ABT4UTE4_9PSEU</name>
<feature type="chain" id="PRO_5046664395" description="Lipoprotein" evidence="1">
    <location>
        <begin position="38"/>
        <end position="264"/>
    </location>
</feature>
<feature type="signal peptide" evidence="1">
    <location>
        <begin position="1"/>
        <end position="37"/>
    </location>
</feature>
<accession>A0ABT4UTE4</accession>
<keyword evidence="1" id="KW-0732">Signal</keyword>
<evidence type="ECO:0008006" key="4">
    <source>
        <dbReference type="Google" id="ProtNLM"/>
    </source>
</evidence>
<protein>
    <recommendedName>
        <fullName evidence="4">Lipoprotein</fullName>
    </recommendedName>
</protein>
<dbReference type="EMBL" id="JAQGLA010000006">
    <property type="protein sequence ID" value="MDA3624981.1"/>
    <property type="molecule type" value="Genomic_DNA"/>
</dbReference>
<dbReference type="InterPro" id="IPR006311">
    <property type="entry name" value="TAT_signal"/>
</dbReference>